<dbReference type="AlphaFoldDB" id="A0A5N6HYI2"/>
<evidence type="ECO:0000313" key="1">
    <source>
        <dbReference type="EMBL" id="KAE8408259.1"/>
    </source>
</evidence>
<protein>
    <submittedName>
        <fullName evidence="1">Uncharacterized protein</fullName>
    </submittedName>
</protein>
<accession>A0A5N6HYI2</accession>
<organism evidence="1 2">
    <name type="scientific">Aspergillus pseudonomiae</name>
    <dbReference type="NCBI Taxonomy" id="1506151"/>
    <lineage>
        <taxon>Eukaryota</taxon>
        <taxon>Fungi</taxon>
        <taxon>Dikarya</taxon>
        <taxon>Ascomycota</taxon>
        <taxon>Pezizomycotina</taxon>
        <taxon>Eurotiomycetes</taxon>
        <taxon>Eurotiomycetidae</taxon>
        <taxon>Eurotiales</taxon>
        <taxon>Aspergillaceae</taxon>
        <taxon>Aspergillus</taxon>
        <taxon>Aspergillus subgen. Circumdati</taxon>
    </lineage>
</organism>
<sequence length="108" mass="12688">MRRLYKPESMQYLLTTLARKKREGLGQYGKEKGKDERASTASVELLKALHWQFEKKTDETPMALQGQDLRDRMLHHIRKQTGKQNTGIYGIATDSFKWTLRVKHRVDI</sequence>
<dbReference type="OrthoDB" id="2103397at2759"/>
<name>A0A5N6HYI2_9EURO</name>
<reference evidence="1 2" key="1">
    <citation type="submission" date="2019-04" db="EMBL/GenBank/DDBJ databases">
        <authorList>
            <consortium name="DOE Joint Genome Institute"/>
            <person name="Mondo S."/>
            <person name="Kjaerbolling I."/>
            <person name="Vesth T."/>
            <person name="Frisvad J.C."/>
            <person name="Nybo J.L."/>
            <person name="Theobald S."/>
            <person name="Kildgaard S."/>
            <person name="Isbrandt T."/>
            <person name="Kuo A."/>
            <person name="Sato A."/>
            <person name="Lyhne E.K."/>
            <person name="Kogle M.E."/>
            <person name="Wiebenga A."/>
            <person name="Kun R.S."/>
            <person name="Lubbers R.J."/>
            <person name="Makela M.R."/>
            <person name="Barry K."/>
            <person name="Chovatia M."/>
            <person name="Clum A."/>
            <person name="Daum C."/>
            <person name="Haridas S."/>
            <person name="He G."/>
            <person name="LaButti K."/>
            <person name="Lipzen A."/>
            <person name="Riley R."/>
            <person name="Salamov A."/>
            <person name="Simmons B.A."/>
            <person name="Magnuson J.K."/>
            <person name="Henrissat B."/>
            <person name="Mortensen U.H."/>
            <person name="Larsen T.O."/>
            <person name="Devries R.P."/>
            <person name="Grigoriev I.V."/>
            <person name="Machida M."/>
            <person name="Baker S.E."/>
            <person name="Andersen M.R."/>
            <person name="Cantor M.N."/>
            <person name="Hua S.X."/>
        </authorList>
    </citation>
    <scope>NUCLEOTIDE SEQUENCE [LARGE SCALE GENOMIC DNA]</scope>
    <source>
        <strain evidence="1 2">CBS 119388</strain>
    </source>
</reference>
<dbReference type="GeneID" id="43670969"/>
<evidence type="ECO:0000313" key="2">
    <source>
        <dbReference type="Proteomes" id="UP000325579"/>
    </source>
</evidence>
<proteinExistence type="predicted"/>
<dbReference type="RefSeq" id="XP_031945578.1">
    <property type="nucleotide sequence ID" value="XM_032086278.1"/>
</dbReference>
<dbReference type="EMBL" id="ML736744">
    <property type="protein sequence ID" value="KAE8408259.1"/>
    <property type="molecule type" value="Genomic_DNA"/>
</dbReference>
<accession>A0A5N7DQE3</accession>
<dbReference type="Proteomes" id="UP000325579">
    <property type="component" value="Unassembled WGS sequence"/>
</dbReference>
<gene>
    <name evidence="1" type="ORF">BDV37DRAFT_279203</name>
</gene>
<keyword evidence="2" id="KW-1185">Reference proteome</keyword>